<organism evidence="1 2">
    <name type="scientific">Shewanella sairae</name>
    <dbReference type="NCBI Taxonomy" id="190310"/>
    <lineage>
        <taxon>Bacteria</taxon>
        <taxon>Pseudomonadati</taxon>
        <taxon>Pseudomonadota</taxon>
        <taxon>Gammaproteobacteria</taxon>
        <taxon>Alteromonadales</taxon>
        <taxon>Shewanellaceae</taxon>
        <taxon>Shewanella</taxon>
    </lineage>
</organism>
<evidence type="ECO:0000313" key="1">
    <source>
        <dbReference type="EMBL" id="GIU51110.1"/>
    </source>
</evidence>
<sequence>MKIGGGLGQKEIGMVGLVVSGYFELIIGTLPIVKGNKQSQQRPLMGLTNSPVQAAVSASVGGL</sequence>
<evidence type="ECO:0000313" key="2">
    <source>
        <dbReference type="Proteomes" id="UP000887104"/>
    </source>
</evidence>
<gene>
    <name evidence="1" type="ORF">TUM4438_39540</name>
</gene>
<dbReference type="EMBL" id="BPEY01000106">
    <property type="protein sequence ID" value="GIU51110.1"/>
    <property type="molecule type" value="Genomic_DNA"/>
</dbReference>
<accession>A0ABQ4PQ35</accession>
<proteinExistence type="predicted"/>
<protein>
    <submittedName>
        <fullName evidence="1">Uncharacterized protein</fullName>
    </submittedName>
</protein>
<keyword evidence="2" id="KW-1185">Reference proteome</keyword>
<comment type="caution">
    <text evidence="1">The sequence shown here is derived from an EMBL/GenBank/DDBJ whole genome shotgun (WGS) entry which is preliminary data.</text>
</comment>
<dbReference type="Proteomes" id="UP000887104">
    <property type="component" value="Unassembled WGS sequence"/>
</dbReference>
<reference evidence="1" key="1">
    <citation type="submission" date="2021-05" db="EMBL/GenBank/DDBJ databases">
        <title>Molecular characterization for Shewanella algae harboring chromosomal blaOXA-55-like strains isolated from clinical and environment sample.</title>
        <authorList>
            <person name="Ohama Y."/>
            <person name="Aoki K."/>
            <person name="Harada S."/>
            <person name="Moriya K."/>
            <person name="Ishii Y."/>
            <person name="Tateda K."/>
        </authorList>
    </citation>
    <scope>NUCLEOTIDE SEQUENCE</scope>
    <source>
        <strain evidence="1">JCM 11563</strain>
    </source>
</reference>
<name>A0ABQ4PQ35_9GAMM</name>